<reference evidence="1 2" key="1">
    <citation type="submission" date="2021-01" db="EMBL/GenBank/DDBJ databases">
        <title>Whole genome shotgun sequence of Actinoplanes lobatus NBRC 12513.</title>
        <authorList>
            <person name="Komaki H."/>
            <person name="Tamura T."/>
        </authorList>
    </citation>
    <scope>NUCLEOTIDE SEQUENCE [LARGE SCALE GENOMIC DNA]</scope>
    <source>
        <strain evidence="1 2">NBRC 12513</strain>
    </source>
</reference>
<evidence type="ECO:0000313" key="1">
    <source>
        <dbReference type="EMBL" id="GIE42786.1"/>
    </source>
</evidence>
<dbReference type="Proteomes" id="UP000631312">
    <property type="component" value="Unassembled WGS sequence"/>
</dbReference>
<comment type="caution">
    <text evidence="1">The sequence shown here is derived from an EMBL/GenBank/DDBJ whole genome shotgun (WGS) entry which is preliminary data.</text>
</comment>
<evidence type="ECO:0008006" key="3">
    <source>
        <dbReference type="Google" id="ProtNLM"/>
    </source>
</evidence>
<name>A0ABQ4AP39_9ACTN</name>
<sequence>MVPTVITVARARKLWTTGDIARRLGVTRQYALQVTNDRRRNFPEPFDVLPGGVQVWLIEDVEQWISQHPNLRIAEDPET</sequence>
<protein>
    <recommendedName>
        <fullName evidence="3">DNA-binding protein</fullName>
    </recommendedName>
</protein>
<dbReference type="EMBL" id="BOMP01000098">
    <property type="protein sequence ID" value="GIE42786.1"/>
    <property type="molecule type" value="Genomic_DNA"/>
</dbReference>
<proteinExistence type="predicted"/>
<gene>
    <name evidence="1" type="ORF">Alo02nite_56840</name>
</gene>
<organism evidence="1 2">
    <name type="scientific">Actinoplanes lobatus</name>
    <dbReference type="NCBI Taxonomy" id="113568"/>
    <lineage>
        <taxon>Bacteria</taxon>
        <taxon>Bacillati</taxon>
        <taxon>Actinomycetota</taxon>
        <taxon>Actinomycetes</taxon>
        <taxon>Micromonosporales</taxon>
        <taxon>Micromonosporaceae</taxon>
        <taxon>Actinoplanes</taxon>
    </lineage>
</organism>
<keyword evidence="2" id="KW-1185">Reference proteome</keyword>
<evidence type="ECO:0000313" key="2">
    <source>
        <dbReference type="Proteomes" id="UP000631312"/>
    </source>
</evidence>
<accession>A0ABQ4AP39</accession>